<dbReference type="Proteomes" id="UP001596157">
    <property type="component" value="Unassembled WGS sequence"/>
</dbReference>
<evidence type="ECO:0000259" key="2">
    <source>
        <dbReference type="Pfam" id="PF03795"/>
    </source>
</evidence>
<feature type="domain" description="YCII-related" evidence="2">
    <location>
        <begin position="1"/>
        <end position="107"/>
    </location>
</feature>
<name>A0ABW0EQ28_9PSEU</name>
<dbReference type="Gene3D" id="3.30.70.1060">
    <property type="entry name" value="Dimeric alpha+beta barrel"/>
    <property type="match status" value="1"/>
</dbReference>
<dbReference type="PANTHER" id="PTHR35174:SF3">
    <property type="entry name" value="BLL7171 PROTEIN"/>
    <property type="match status" value="1"/>
</dbReference>
<dbReference type="RefSeq" id="WP_378249369.1">
    <property type="nucleotide sequence ID" value="NZ_JBHSKF010000011.1"/>
</dbReference>
<keyword evidence="4" id="KW-1185">Reference proteome</keyword>
<reference evidence="4" key="1">
    <citation type="journal article" date="2019" name="Int. J. Syst. Evol. Microbiol.">
        <title>The Global Catalogue of Microorganisms (GCM) 10K type strain sequencing project: providing services to taxonomists for standard genome sequencing and annotation.</title>
        <authorList>
            <consortium name="The Broad Institute Genomics Platform"/>
            <consortium name="The Broad Institute Genome Sequencing Center for Infectious Disease"/>
            <person name="Wu L."/>
            <person name="Ma J."/>
        </authorList>
    </citation>
    <scope>NUCLEOTIDE SEQUENCE [LARGE SCALE GENOMIC DNA]</scope>
    <source>
        <strain evidence="4">CCUG 59778</strain>
    </source>
</reference>
<dbReference type="EMBL" id="JBHSKF010000011">
    <property type="protein sequence ID" value="MFC5289523.1"/>
    <property type="molecule type" value="Genomic_DNA"/>
</dbReference>
<organism evidence="3 4">
    <name type="scientific">Actinokineospora guangxiensis</name>
    <dbReference type="NCBI Taxonomy" id="1490288"/>
    <lineage>
        <taxon>Bacteria</taxon>
        <taxon>Bacillati</taxon>
        <taxon>Actinomycetota</taxon>
        <taxon>Actinomycetes</taxon>
        <taxon>Pseudonocardiales</taxon>
        <taxon>Pseudonocardiaceae</taxon>
        <taxon>Actinokineospora</taxon>
    </lineage>
</organism>
<dbReference type="InterPro" id="IPR005545">
    <property type="entry name" value="YCII"/>
</dbReference>
<comment type="caution">
    <text evidence="3">The sequence shown here is derived from an EMBL/GenBank/DDBJ whole genome shotgun (WGS) entry which is preliminary data.</text>
</comment>
<protein>
    <submittedName>
        <fullName evidence="3">YciI family protein</fullName>
    </submittedName>
</protein>
<dbReference type="PANTHER" id="PTHR35174">
    <property type="entry name" value="BLL7171 PROTEIN-RELATED"/>
    <property type="match status" value="1"/>
</dbReference>
<evidence type="ECO:0000313" key="3">
    <source>
        <dbReference type="EMBL" id="MFC5289523.1"/>
    </source>
</evidence>
<comment type="similarity">
    <text evidence="1">Belongs to the YciI family.</text>
</comment>
<dbReference type="Pfam" id="PF03795">
    <property type="entry name" value="YCII"/>
    <property type="match status" value="1"/>
</dbReference>
<dbReference type="InterPro" id="IPR011008">
    <property type="entry name" value="Dimeric_a/b-barrel"/>
</dbReference>
<proteinExistence type="inferred from homology"/>
<sequence>MKYLMLIYGNDEVWNSADADAFAKLVSEVDAFTAGLRDSGELVDAQGLVDRPKAVRVVGGAPVVTDGPYLEAKEYVGSYFMVDVDSEERAMEIAAAYPALRHSRGLGGGLEVWPLMREGDEAV</sequence>
<evidence type="ECO:0000313" key="4">
    <source>
        <dbReference type="Proteomes" id="UP001596157"/>
    </source>
</evidence>
<dbReference type="SUPFAM" id="SSF54909">
    <property type="entry name" value="Dimeric alpha+beta barrel"/>
    <property type="match status" value="1"/>
</dbReference>
<evidence type="ECO:0000256" key="1">
    <source>
        <dbReference type="ARBA" id="ARBA00007689"/>
    </source>
</evidence>
<accession>A0ABW0EQ28</accession>
<gene>
    <name evidence="3" type="ORF">ACFPM7_20920</name>
</gene>